<dbReference type="KEGG" id="sedi:EBB79_24305"/>
<dbReference type="AlphaFoldDB" id="A0A3T0NAE5"/>
<dbReference type="InterPro" id="IPR002645">
    <property type="entry name" value="STAS_dom"/>
</dbReference>
<feature type="domain" description="STAS" evidence="1">
    <location>
        <begin position="1"/>
        <end position="95"/>
    </location>
</feature>
<gene>
    <name evidence="2" type="ORF">EBB79_24305</name>
</gene>
<reference evidence="2 3" key="1">
    <citation type="submission" date="2018-10" db="EMBL/GenBank/DDBJ databases">
        <title>Parasedimentitalea marina sp. nov., a psychrophilic bacterium isolated from deep seawater of the New Britain Trench.</title>
        <authorList>
            <person name="Cao J."/>
        </authorList>
    </citation>
    <scope>NUCLEOTIDE SEQUENCE [LARGE SCALE GENOMIC DNA]</scope>
    <source>
        <strain evidence="2 3">W43</strain>
        <plasmid evidence="2 3">pW43D</plasmid>
    </source>
</reference>
<protein>
    <submittedName>
        <fullName evidence="2">STAS domain-containing protein</fullName>
    </submittedName>
</protein>
<dbReference type="PROSITE" id="PS50801">
    <property type="entry name" value="STAS"/>
    <property type="match status" value="1"/>
</dbReference>
<keyword evidence="2" id="KW-0614">Plasmid</keyword>
<dbReference type="InterPro" id="IPR058548">
    <property type="entry name" value="MlaB-like_STAS"/>
</dbReference>
<accession>A0A3T0NAE5</accession>
<evidence type="ECO:0000313" key="2">
    <source>
        <dbReference type="EMBL" id="AZV81014.1"/>
    </source>
</evidence>
<keyword evidence="3" id="KW-1185">Reference proteome</keyword>
<proteinExistence type="predicted"/>
<evidence type="ECO:0000313" key="3">
    <source>
        <dbReference type="Proteomes" id="UP000283063"/>
    </source>
</evidence>
<dbReference type="Gene3D" id="3.30.750.24">
    <property type="entry name" value="STAS domain"/>
    <property type="match status" value="1"/>
</dbReference>
<dbReference type="EMBL" id="CP033223">
    <property type="protein sequence ID" value="AZV81014.1"/>
    <property type="molecule type" value="Genomic_DNA"/>
</dbReference>
<evidence type="ECO:0000259" key="1">
    <source>
        <dbReference type="PROSITE" id="PS50801"/>
    </source>
</evidence>
<name>A0A3T0NAE5_9RHOB</name>
<dbReference type="RefSeq" id="WP_127751512.1">
    <property type="nucleotide sequence ID" value="NZ_CP033223.1"/>
</dbReference>
<dbReference type="InterPro" id="IPR036513">
    <property type="entry name" value="STAS_dom_sf"/>
</dbReference>
<dbReference type="OrthoDB" id="7860738at2"/>
<dbReference type="Proteomes" id="UP000283063">
    <property type="component" value="Plasmid pW43D"/>
</dbReference>
<dbReference type="Pfam" id="PF13466">
    <property type="entry name" value="STAS_2"/>
    <property type="match status" value="1"/>
</dbReference>
<dbReference type="SUPFAM" id="SSF52091">
    <property type="entry name" value="SpoIIaa-like"/>
    <property type="match status" value="1"/>
</dbReference>
<organism evidence="2 3">
    <name type="scientific">Parasedimentitalea marina</name>
    <dbReference type="NCBI Taxonomy" id="2483033"/>
    <lineage>
        <taxon>Bacteria</taxon>
        <taxon>Pseudomonadati</taxon>
        <taxon>Pseudomonadota</taxon>
        <taxon>Alphaproteobacteria</taxon>
        <taxon>Rhodobacterales</taxon>
        <taxon>Paracoccaceae</taxon>
        <taxon>Parasedimentitalea</taxon>
    </lineage>
</organism>
<sequence>MTTEAQTHLLDLPNAFSELTPLISFLDGAGSQPIEIDCSKVAMLPSRCLQLLLGAEQQWRSEGLEFSVTNITEGCRRALSLMGVDANRFEDKETA</sequence>
<geneLocation type="plasmid" evidence="2 3">
    <name>pW43D</name>
</geneLocation>